<gene>
    <name evidence="3" type="ordered locus">Y11_05971</name>
</gene>
<dbReference type="AlphaFoldDB" id="A0A0H3NZR8"/>
<accession>A0A0H3NZR8</accession>
<sequence>MTFSYYYFGVIMRKKKIILATLLILPLSQALAVDCKNAVTQQDMNQCANSDYKKADAELNRTYKDLLAKTTVAQRPLLKSAQLIWIKYRDADCTFQSSATEGGSVHPMIISACLTHKTEERTTQLKSFLNCSEGDLSCPL</sequence>
<dbReference type="PANTHER" id="PTHR39176">
    <property type="entry name" value="PERIPLASMIC PROTEIN-RELATED"/>
    <property type="match status" value="1"/>
</dbReference>
<dbReference type="KEGG" id="yey:Y11_05971"/>
<dbReference type="Pfam" id="PF07007">
    <property type="entry name" value="LprI"/>
    <property type="match status" value="1"/>
</dbReference>
<dbReference type="PATRIC" id="fig|930944.6.peg.595"/>
<proteinExistence type="predicted"/>
<feature type="chain" id="PRO_5002617093" evidence="1">
    <location>
        <begin position="33"/>
        <end position="140"/>
    </location>
</feature>
<dbReference type="EMBL" id="FR729477">
    <property type="protein sequence ID" value="CBY27584.1"/>
    <property type="molecule type" value="Genomic_DNA"/>
</dbReference>
<dbReference type="Proteomes" id="UP000008084">
    <property type="component" value="Chromosome"/>
</dbReference>
<evidence type="ECO:0000313" key="3">
    <source>
        <dbReference type="EMBL" id="CBY27584.1"/>
    </source>
</evidence>
<feature type="signal peptide" evidence="1">
    <location>
        <begin position="1"/>
        <end position="32"/>
    </location>
</feature>
<protein>
    <submittedName>
        <fullName evidence="3">Putative periplasmic protein</fullName>
    </submittedName>
</protein>
<evidence type="ECO:0000256" key="1">
    <source>
        <dbReference type="SAM" id="SignalP"/>
    </source>
</evidence>
<dbReference type="InterPro" id="IPR009739">
    <property type="entry name" value="LprI-like_N"/>
</dbReference>
<reference evidence="3 4" key="1">
    <citation type="journal article" date="2011" name="J. Bacteriol.">
        <title>Complete genome sequence of Yersinia enterocolitica subsp. palearctica serogroup O:3.</title>
        <authorList>
            <person name="Batzilla J."/>
            <person name="Hoper D."/>
            <person name="Antonenka U."/>
            <person name="Heesemann J."/>
            <person name="Rakin A."/>
        </authorList>
    </citation>
    <scope>NUCLEOTIDE SEQUENCE [LARGE SCALE GENOMIC DNA]</scope>
    <source>
        <strain evidence="4">DSM 13030 / CIP 106945 / Y11</strain>
    </source>
</reference>
<dbReference type="PANTHER" id="PTHR39176:SF1">
    <property type="entry name" value="PERIPLASMIC PROTEIN"/>
    <property type="match status" value="1"/>
</dbReference>
<keyword evidence="1" id="KW-0732">Signal</keyword>
<name>A0A0H3NZR8_YERE1</name>
<evidence type="ECO:0000259" key="2">
    <source>
        <dbReference type="Pfam" id="PF07007"/>
    </source>
</evidence>
<organism evidence="3 4">
    <name type="scientific">Yersinia enterocolitica subsp. palearctica serotype O:3 (strain DSM 13030 / CIP 106945 / Y11)</name>
    <dbReference type="NCBI Taxonomy" id="930944"/>
    <lineage>
        <taxon>Bacteria</taxon>
        <taxon>Pseudomonadati</taxon>
        <taxon>Pseudomonadota</taxon>
        <taxon>Gammaproteobacteria</taxon>
        <taxon>Enterobacterales</taxon>
        <taxon>Yersiniaceae</taxon>
        <taxon>Yersinia</taxon>
    </lineage>
</organism>
<dbReference type="Gene3D" id="1.20.1270.180">
    <property type="match status" value="1"/>
</dbReference>
<dbReference type="HOGENOM" id="CLU_128596_4_2_6"/>
<evidence type="ECO:0000313" key="4">
    <source>
        <dbReference type="Proteomes" id="UP000008084"/>
    </source>
</evidence>
<feature type="domain" description="Lysozyme inhibitor LprI-like N-terminal" evidence="2">
    <location>
        <begin position="35"/>
        <end position="125"/>
    </location>
</feature>